<evidence type="ECO:0000256" key="1">
    <source>
        <dbReference type="ARBA" id="ARBA00004141"/>
    </source>
</evidence>
<protein>
    <submittedName>
        <fullName evidence="7">NINE protein</fullName>
    </submittedName>
</protein>
<dbReference type="RefSeq" id="WP_213819929.1">
    <property type="nucleotide sequence ID" value="NZ_JAAMFI010000002.1"/>
</dbReference>
<comment type="caution">
    <text evidence="7">The sequence shown here is derived from an EMBL/GenBank/DDBJ whole genome shotgun (WGS) entry which is preliminary data.</text>
</comment>
<evidence type="ECO:0000256" key="5">
    <source>
        <dbReference type="SAM" id="Phobius"/>
    </source>
</evidence>
<dbReference type="EMBL" id="JAAMFI010000002">
    <property type="protein sequence ID" value="MBS9335342.1"/>
    <property type="molecule type" value="Genomic_DNA"/>
</dbReference>
<dbReference type="InterPro" id="IPR007829">
    <property type="entry name" value="TM2"/>
</dbReference>
<keyword evidence="3 5" id="KW-1133">Transmembrane helix</keyword>
<comment type="subcellular location">
    <subcellularLocation>
        <location evidence="1">Membrane</location>
        <topology evidence="1">Multi-pass membrane protein</topology>
    </subcellularLocation>
</comment>
<accession>A0ABS5QR95</accession>
<gene>
    <name evidence="7" type="ORF">G6R27_04790</name>
</gene>
<evidence type="ECO:0000313" key="7">
    <source>
        <dbReference type="EMBL" id="MBS9335342.1"/>
    </source>
</evidence>
<sequence>MDSELQAQPKVTKINKHLFVWLGAFFFGGFGVDRFMRGQVILGLVKLFFGWMTLGIWAFVDWVIAMVKAYSTYSGTEDLTFINGQYSK</sequence>
<evidence type="ECO:0000256" key="2">
    <source>
        <dbReference type="ARBA" id="ARBA00022692"/>
    </source>
</evidence>
<reference evidence="7 8" key="1">
    <citation type="submission" date="2020-02" db="EMBL/GenBank/DDBJ databases">
        <title>Fructobacillus sp. isolated from paper mulberry of Taiwan.</title>
        <authorList>
            <person name="Lin S.-T."/>
        </authorList>
    </citation>
    <scope>NUCLEOTIDE SEQUENCE [LARGE SCALE GENOMIC DNA]</scope>
    <source>
        <strain evidence="7 8">M1-10</strain>
    </source>
</reference>
<proteinExistence type="predicted"/>
<evidence type="ECO:0000259" key="6">
    <source>
        <dbReference type="Pfam" id="PF05154"/>
    </source>
</evidence>
<name>A0ABS5QR95_9LACO</name>
<dbReference type="Pfam" id="PF05154">
    <property type="entry name" value="TM2"/>
    <property type="match status" value="1"/>
</dbReference>
<evidence type="ECO:0000313" key="8">
    <source>
        <dbReference type="Proteomes" id="UP001519418"/>
    </source>
</evidence>
<keyword evidence="4 5" id="KW-0472">Membrane</keyword>
<feature type="transmembrane region" description="Helical" evidence="5">
    <location>
        <begin position="48"/>
        <end position="70"/>
    </location>
</feature>
<evidence type="ECO:0000256" key="3">
    <source>
        <dbReference type="ARBA" id="ARBA00022989"/>
    </source>
</evidence>
<evidence type="ECO:0000256" key="4">
    <source>
        <dbReference type="ARBA" id="ARBA00023136"/>
    </source>
</evidence>
<organism evidence="7 8">
    <name type="scientific">Fructobacillus papyriferae</name>
    <dbReference type="NCBI Taxonomy" id="2713171"/>
    <lineage>
        <taxon>Bacteria</taxon>
        <taxon>Bacillati</taxon>
        <taxon>Bacillota</taxon>
        <taxon>Bacilli</taxon>
        <taxon>Lactobacillales</taxon>
        <taxon>Lactobacillaceae</taxon>
        <taxon>Fructobacillus</taxon>
    </lineage>
</organism>
<keyword evidence="2 5" id="KW-0812">Transmembrane</keyword>
<feature type="transmembrane region" description="Helical" evidence="5">
    <location>
        <begin position="18"/>
        <end position="36"/>
    </location>
</feature>
<keyword evidence="8" id="KW-1185">Reference proteome</keyword>
<dbReference type="Proteomes" id="UP001519418">
    <property type="component" value="Unassembled WGS sequence"/>
</dbReference>
<feature type="domain" description="TM2" evidence="6">
    <location>
        <begin position="16"/>
        <end position="63"/>
    </location>
</feature>